<evidence type="ECO:0000256" key="5">
    <source>
        <dbReference type="ARBA" id="ARBA00022723"/>
    </source>
</evidence>
<dbReference type="SUPFAM" id="SSF48264">
    <property type="entry name" value="Cytochrome P450"/>
    <property type="match status" value="1"/>
</dbReference>
<evidence type="ECO:0000256" key="2">
    <source>
        <dbReference type="ARBA" id="ARBA00005179"/>
    </source>
</evidence>
<dbReference type="PANTHER" id="PTHR24305:SF166">
    <property type="entry name" value="CYTOCHROME P450 12A4, MITOCHONDRIAL-RELATED"/>
    <property type="match status" value="1"/>
</dbReference>
<keyword evidence="4 9" id="KW-0349">Heme</keyword>
<dbReference type="InterPro" id="IPR002401">
    <property type="entry name" value="Cyt_P450_E_grp-I"/>
</dbReference>
<evidence type="ECO:0000256" key="9">
    <source>
        <dbReference type="PIRSR" id="PIRSR602401-1"/>
    </source>
</evidence>
<dbReference type="PANTHER" id="PTHR24305">
    <property type="entry name" value="CYTOCHROME P450"/>
    <property type="match status" value="1"/>
</dbReference>
<reference evidence="11" key="2">
    <citation type="journal article" date="2020" name="Nat. Commun.">
        <title>Large-scale genome sequencing of mycorrhizal fungi provides insights into the early evolution of symbiotic traits.</title>
        <authorList>
            <person name="Miyauchi S."/>
            <person name="Kiss E."/>
            <person name="Kuo A."/>
            <person name="Drula E."/>
            <person name="Kohler A."/>
            <person name="Sanchez-Garcia M."/>
            <person name="Morin E."/>
            <person name="Andreopoulos B."/>
            <person name="Barry K.W."/>
            <person name="Bonito G."/>
            <person name="Buee M."/>
            <person name="Carver A."/>
            <person name="Chen C."/>
            <person name="Cichocki N."/>
            <person name="Clum A."/>
            <person name="Culley D."/>
            <person name="Crous P.W."/>
            <person name="Fauchery L."/>
            <person name="Girlanda M."/>
            <person name="Hayes R.D."/>
            <person name="Keri Z."/>
            <person name="LaButti K."/>
            <person name="Lipzen A."/>
            <person name="Lombard V."/>
            <person name="Magnuson J."/>
            <person name="Maillard F."/>
            <person name="Murat C."/>
            <person name="Nolan M."/>
            <person name="Ohm R.A."/>
            <person name="Pangilinan J."/>
            <person name="Pereira M.F."/>
            <person name="Perotto S."/>
            <person name="Peter M."/>
            <person name="Pfister S."/>
            <person name="Riley R."/>
            <person name="Sitrit Y."/>
            <person name="Stielow J.B."/>
            <person name="Szollosi G."/>
            <person name="Zifcakova L."/>
            <person name="Stursova M."/>
            <person name="Spatafora J.W."/>
            <person name="Tedersoo L."/>
            <person name="Vaario L.M."/>
            <person name="Yamada A."/>
            <person name="Yan M."/>
            <person name="Wang P."/>
            <person name="Xu J."/>
            <person name="Bruns T."/>
            <person name="Baldrian P."/>
            <person name="Vilgalys R."/>
            <person name="Dunand C."/>
            <person name="Henrissat B."/>
            <person name="Grigoriev I.V."/>
            <person name="Hibbett D."/>
            <person name="Nagy L.G."/>
            <person name="Martin F.M."/>
        </authorList>
    </citation>
    <scope>NUCLEOTIDE SEQUENCE</scope>
    <source>
        <strain evidence="11">Prilba</strain>
    </source>
</reference>
<dbReference type="GO" id="GO:0005506">
    <property type="term" value="F:iron ion binding"/>
    <property type="evidence" value="ECO:0007669"/>
    <property type="project" value="InterPro"/>
</dbReference>
<comment type="cofactor">
    <cofactor evidence="1 9">
        <name>heme</name>
        <dbReference type="ChEBI" id="CHEBI:30413"/>
    </cofactor>
</comment>
<keyword evidence="8 10" id="KW-0503">Monooxygenase</keyword>
<dbReference type="PRINTS" id="PR00463">
    <property type="entry name" value="EP450I"/>
</dbReference>
<dbReference type="PROSITE" id="PS00086">
    <property type="entry name" value="CYTOCHROME_P450"/>
    <property type="match status" value="1"/>
</dbReference>
<protein>
    <submittedName>
        <fullName evidence="11">Cytochrome P450</fullName>
    </submittedName>
</protein>
<proteinExistence type="inferred from homology"/>
<reference evidence="11" key="1">
    <citation type="submission" date="2019-10" db="EMBL/GenBank/DDBJ databases">
        <authorList>
            <consortium name="DOE Joint Genome Institute"/>
            <person name="Kuo A."/>
            <person name="Miyauchi S."/>
            <person name="Kiss E."/>
            <person name="Drula E."/>
            <person name="Kohler A."/>
            <person name="Sanchez-Garcia M."/>
            <person name="Andreopoulos B."/>
            <person name="Barry K.W."/>
            <person name="Bonito G."/>
            <person name="Buee M."/>
            <person name="Carver A."/>
            <person name="Chen C."/>
            <person name="Cichocki N."/>
            <person name="Clum A."/>
            <person name="Culley D."/>
            <person name="Crous P.W."/>
            <person name="Fauchery L."/>
            <person name="Girlanda M."/>
            <person name="Hayes R."/>
            <person name="Keri Z."/>
            <person name="LaButti K."/>
            <person name="Lipzen A."/>
            <person name="Lombard V."/>
            <person name="Magnuson J."/>
            <person name="Maillard F."/>
            <person name="Morin E."/>
            <person name="Murat C."/>
            <person name="Nolan M."/>
            <person name="Ohm R."/>
            <person name="Pangilinan J."/>
            <person name="Pereira M."/>
            <person name="Perotto S."/>
            <person name="Peter M."/>
            <person name="Riley R."/>
            <person name="Sitrit Y."/>
            <person name="Stielow B."/>
            <person name="Szollosi G."/>
            <person name="Zifcakova L."/>
            <person name="Stursova M."/>
            <person name="Spatafora J.W."/>
            <person name="Tedersoo L."/>
            <person name="Vaario L.-M."/>
            <person name="Yamada A."/>
            <person name="Yan M."/>
            <person name="Wang P."/>
            <person name="Xu J."/>
            <person name="Bruns T."/>
            <person name="Baldrian P."/>
            <person name="Vilgalys R."/>
            <person name="Henrissat B."/>
            <person name="Grigoriev I.V."/>
            <person name="Hibbett D."/>
            <person name="Nagy L.G."/>
            <person name="Martin F.M."/>
        </authorList>
    </citation>
    <scope>NUCLEOTIDE SEQUENCE</scope>
    <source>
        <strain evidence="11">Prilba</strain>
    </source>
</reference>
<comment type="similarity">
    <text evidence="3 10">Belongs to the cytochrome P450 family.</text>
</comment>
<evidence type="ECO:0000256" key="1">
    <source>
        <dbReference type="ARBA" id="ARBA00001971"/>
    </source>
</evidence>
<keyword evidence="6 10" id="KW-0560">Oxidoreductase</keyword>
<comment type="caution">
    <text evidence="11">The sequence shown here is derived from an EMBL/GenBank/DDBJ whole genome shotgun (WGS) entry which is preliminary data.</text>
</comment>
<dbReference type="InterPro" id="IPR036396">
    <property type="entry name" value="Cyt_P450_sf"/>
</dbReference>
<evidence type="ECO:0000313" key="12">
    <source>
        <dbReference type="Proteomes" id="UP000759537"/>
    </source>
</evidence>
<dbReference type="GO" id="GO:0020037">
    <property type="term" value="F:heme binding"/>
    <property type="evidence" value="ECO:0007669"/>
    <property type="project" value="InterPro"/>
</dbReference>
<dbReference type="InterPro" id="IPR017972">
    <property type="entry name" value="Cyt_P450_CS"/>
</dbReference>
<evidence type="ECO:0000256" key="10">
    <source>
        <dbReference type="RuleBase" id="RU000461"/>
    </source>
</evidence>
<evidence type="ECO:0000256" key="4">
    <source>
        <dbReference type="ARBA" id="ARBA00022617"/>
    </source>
</evidence>
<dbReference type="Gene3D" id="1.10.630.10">
    <property type="entry name" value="Cytochrome P450"/>
    <property type="match status" value="1"/>
</dbReference>
<dbReference type="GO" id="GO:0016705">
    <property type="term" value="F:oxidoreductase activity, acting on paired donors, with incorporation or reduction of molecular oxygen"/>
    <property type="evidence" value="ECO:0007669"/>
    <property type="project" value="InterPro"/>
</dbReference>
<gene>
    <name evidence="11" type="ORF">DFH94DRAFT_846740</name>
</gene>
<dbReference type="Pfam" id="PF00067">
    <property type="entry name" value="p450"/>
    <property type="match status" value="1"/>
</dbReference>
<dbReference type="AlphaFoldDB" id="A0A9P5K1Z4"/>
<organism evidence="11 12">
    <name type="scientific">Russula ochroleuca</name>
    <dbReference type="NCBI Taxonomy" id="152965"/>
    <lineage>
        <taxon>Eukaryota</taxon>
        <taxon>Fungi</taxon>
        <taxon>Dikarya</taxon>
        <taxon>Basidiomycota</taxon>
        <taxon>Agaricomycotina</taxon>
        <taxon>Agaricomycetes</taxon>
        <taxon>Russulales</taxon>
        <taxon>Russulaceae</taxon>
        <taxon>Russula</taxon>
    </lineage>
</organism>
<evidence type="ECO:0000256" key="6">
    <source>
        <dbReference type="ARBA" id="ARBA00023002"/>
    </source>
</evidence>
<dbReference type="EMBL" id="WHVB01000017">
    <property type="protein sequence ID" value="KAF8474405.1"/>
    <property type="molecule type" value="Genomic_DNA"/>
</dbReference>
<keyword evidence="7 9" id="KW-0408">Iron</keyword>
<comment type="pathway">
    <text evidence="2">Secondary metabolite biosynthesis.</text>
</comment>
<evidence type="ECO:0000256" key="7">
    <source>
        <dbReference type="ARBA" id="ARBA00023004"/>
    </source>
</evidence>
<keyword evidence="12" id="KW-1185">Reference proteome</keyword>
<evidence type="ECO:0000256" key="3">
    <source>
        <dbReference type="ARBA" id="ARBA00010617"/>
    </source>
</evidence>
<dbReference type="InterPro" id="IPR001128">
    <property type="entry name" value="Cyt_P450"/>
</dbReference>
<evidence type="ECO:0000313" key="11">
    <source>
        <dbReference type="EMBL" id="KAF8474405.1"/>
    </source>
</evidence>
<dbReference type="OrthoDB" id="1470350at2759"/>
<dbReference type="InterPro" id="IPR050121">
    <property type="entry name" value="Cytochrome_P450_monoxygenase"/>
</dbReference>
<sequence>MFEPEANDTGDQVANIPKIAAQDTTLTVNNVNGGKTTFPVPSGTPVDIHVPGLHYNPRYWKEPHKFMPERFLGDWPKDAFIPFSQGARACLGRRFFETEGIAIMIMLVSRYRIEVKEEPKFAGETFEERYARIMAFDQGLTTTPLRVPLSFVLTKGVFSESSVLFFSHIEVRVRFLARSDKVKAESYSILLLHFNTGIDGKVDEPVSAGHGQRWRGSGVVVVWILYM</sequence>
<dbReference type="GO" id="GO:0004497">
    <property type="term" value="F:monooxygenase activity"/>
    <property type="evidence" value="ECO:0007669"/>
    <property type="project" value="UniProtKB-KW"/>
</dbReference>
<accession>A0A9P5K1Z4</accession>
<name>A0A9P5K1Z4_9AGAM</name>
<feature type="binding site" description="axial binding residue" evidence="9">
    <location>
        <position position="90"/>
    </location>
    <ligand>
        <name>heme</name>
        <dbReference type="ChEBI" id="CHEBI:30413"/>
    </ligand>
    <ligandPart>
        <name>Fe</name>
        <dbReference type="ChEBI" id="CHEBI:18248"/>
    </ligandPart>
</feature>
<evidence type="ECO:0000256" key="8">
    <source>
        <dbReference type="ARBA" id="ARBA00023033"/>
    </source>
</evidence>
<dbReference type="Proteomes" id="UP000759537">
    <property type="component" value="Unassembled WGS sequence"/>
</dbReference>
<keyword evidence="5 9" id="KW-0479">Metal-binding</keyword>